<gene>
    <name evidence="3" type="ORF">KL86DYS1_30175</name>
</gene>
<reference evidence="3" key="1">
    <citation type="submission" date="2016-04" db="EMBL/GenBank/DDBJ databases">
        <authorList>
            <person name="Evans L.H."/>
            <person name="Alamgir A."/>
            <person name="Owens N."/>
            <person name="Weber N.D."/>
            <person name="Virtaneva K."/>
            <person name="Barbian K."/>
            <person name="Babar A."/>
            <person name="Rosenke K."/>
        </authorList>
    </citation>
    <scope>NUCLEOTIDE SEQUENCE</scope>
    <source>
        <strain evidence="3">86-1</strain>
    </source>
</reference>
<protein>
    <recommendedName>
        <fullName evidence="4">DUF4329 domain-containing protein</fullName>
    </recommendedName>
</protein>
<name>A0A212JRK0_9BACT</name>
<keyword evidence="2" id="KW-0732">Signal</keyword>
<sequence>MNRKTLKRIVVMLVTLTILYGCSSDDDSHVTTEKPVEPLTVSGAMDWYNETVGRLEKQKSTTDNSKDISYKPSGKLAELFADEQWYAVESPLDFGDRNLMIMTPEVSNYADTNGDDNVKQVLKLVVLRNKETGETFSFIMAVVPELDYMLRKGDELDKATYLSPNSDLDGYVFFYTLDGELINGWLYKGGKVTGGINFSGEGPRTKILRAMYMEVRVCGYYEVECGGGGIKADCYSYIQVIYVDDGIGNPSSGGGVNNNGNPPSGGGRPGSGLPIKPLPIDDYEGAERIPETRTDCGENSTQNANAAENAMNSPDVMTSLNALREYAKNDENEWGMRIDFVDGKPKAYALHEGGTGSVPINFFEDTAYDLHSHPNETREGYHNYTGFSMGDIHGALQIGGEASFYNYKGSIVVAYDGSEYLLAINDRVKIQKFWGNDATKELFKPGKSAYFEDSKMDADYRKIRKQLEDNVFSRDNAHDYAMSYLLDKYNTGLKISKKEKGESSFKELKTEKNSIKSDYKPTKCP</sequence>
<evidence type="ECO:0000256" key="2">
    <source>
        <dbReference type="SAM" id="SignalP"/>
    </source>
</evidence>
<evidence type="ECO:0000256" key="1">
    <source>
        <dbReference type="SAM" id="MobiDB-lite"/>
    </source>
</evidence>
<proteinExistence type="predicted"/>
<feature type="compositionally biased region" description="Gly residues" evidence="1">
    <location>
        <begin position="252"/>
        <end position="270"/>
    </location>
</feature>
<feature type="region of interest" description="Disordered" evidence="1">
    <location>
        <begin position="499"/>
        <end position="525"/>
    </location>
</feature>
<evidence type="ECO:0000313" key="3">
    <source>
        <dbReference type="EMBL" id="SBW02060.1"/>
    </source>
</evidence>
<dbReference type="PROSITE" id="PS51257">
    <property type="entry name" value="PROKAR_LIPOPROTEIN"/>
    <property type="match status" value="1"/>
</dbReference>
<organism evidence="3">
    <name type="scientific">uncultured Dysgonomonas sp</name>
    <dbReference type="NCBI Taxonomy" id="206096"/>
    <lineage>
        <taxon>Bacteria</taxon>
        <taxon>Pseudomonadati</taxon>
        <taxon>Bacteroidota</taxon>
        <taxon>Bacteroidia</taxon>
        <taxon>Bacteroidales</taxon>
        <taxon>Dysgonomonadaceae</taxon>
        <taxon>Dysgonomonas</taxon>
        <taxon>environmental samples</taxon>
    </lineage>
</organism>
<feature type="region of interest" description="Disordered" evidence="1">
    <location>
        <begin position="252"/>
        <end position="276"/>
    </location>
</feature>
<evidence type="ECO:0008006" key="4">
    <source>
        <dbReference type="Google" id="ProtNLM"/>
    </source>
</evidence>
<feature type="signal peptide" evidence="2">
    <location>
        <begin position="1"/>
        <end position="23"/>
    </location>
</feature>
<feature type="chain" id="PRO_5012826656" description="DUF4329 domain-containing protein" evidence="2">
    <location>
        <begin position="24"/>
        <end position="525"/>
    </location>
</feature>
<dbReference type="EMBL" id="FLUM01000003">
    <property type="protein sequence ID" value="SBW02060.1"/>
    <property type="molecule type" value="Genomic_DNA"/>
</dbReference>
<dbReference type="AlphaFoldDB" id="A0A212JRK0"/>
<accession>A0A212JRK0</accession>
<dbReference type="RefSeq" id="WP_296941909.1">
    <property type="nucleotide sequence ID" value="NZ_LT599032.1"/>
</dbReference>